<dbReference type="AlphaFoldDB" id="A0AAJ7BK25"/>
<dbReference type="KEGG" id="ccin:107264295"/>
<dbReference type="Pfam" id="PF14933">
    <property type="entry name" value="CEP19"/>
    <property type="match status" value="1"/>
</dbReference>
<keyword evidence="2" id="KW-1185">Reference proteome</keyword>
<feature type="region of interest" description="Disordered" evidence="1">
    <location>
        <begin position="95"/>
        <end position="118"/>
    </location>
</feature>
<gene>
    <name evidence="3" type="primary">LOC107264295</name>
</gene>
<evidence type="ECO:0000313" key="3">
    <source>
        <dbReference type="RefSeq" id="XP_015587898.1"/>
    </source>
</evidence>
<dbReference type="GeneID" id="107264295"/>
<dbReference type="InterPro" id="IPR029412">
    <property type="entry name" value="CEP19"/>
</dbReference>
<organism evidence="2 3">
    <name type="scientific">Cephus cinctus</name>
    <name type="common">Wheat stem sawfly</name>
    <dbReference type="NCBI Taxonomy" id="211228"/>
    <lineage>
        <taxon>Eukaryota</taxon>
        <taxon>Metazoa</taxon>
        <taxon>Ecdysozoa</taxon>
        <taxon>Arthropoda</taxon>
        <taxon>Hexapoda</taxon>
        <taxon>Insecta</taxon>
        <taxon>Pterygota</taxon>
        <taxon>Neoptera</taxon>
        <taxon>Endopterygota</taxon>
        <taxon>Hymenoptera</taxon>
        <taxon>Cephoidea</taxon>
        <taxon>Cephidae</taxon>
        <taxon>Cephus</taxon>
    </lineage>
</organism>
<dbReference type="RefSeq" id="XP_015587898.1">
    <property type="nucleotide sequence ID" value="XM_015732412.2"/>
</dbReference>
<sequence>MSHLTLTKFGINIKVPCLLLEYKADKKLKQLVMPIRDFNGESNVESVARDLKRKEAILQIPVELIEKMLKILQGTLKGLSLNEAIDKVNVNDNGNLQINDGCDSPAEGDTSENSKDFW</sequence>
<name>A0AAJ7BK25_CEPCN</name>
<reference evidence="3" key="1">
    <citation type="submission" date="2025-08" db="UniProtKB">
        <authorList>
            <consortium name="RefSeq"/>
        </authorList>
    </citation>
    <scope>IDENTIFICATION</scope>
</reference>
<evidence type="ECO:0000256" key="1">
    <source>
        <dbReference type="SAM" id="MobiDB-lite"/>
    </source>
</evidence>
<dbReference type="Proteomes" id="UP000694920">
    <property type="component" value="Unplaced"/>
</dbReference>
<proteinExistence type="predicted"/>
<accession>A0AAJ7BK25</accession>
<protein>
    <submittedName>
        <fullName evidence="3">Uncharacterized protein LOC107264295</fullName>
    </submittedName>
</protein>
<evidence type="ECO:0000313" key="2">
    <source>
        <dbReference type="Proteomes" id="UP000694920"/>
    </source>
</evidence>